<sequence length="59" mass="6808">MARSYDWLHDYLTTNSNVSESDRQLCKGVGRVRKVSAVPEREGGWGEWVVREWRKLVGG</sequence>
<protein>
    <submittedName>
        <fullName evidence="1">Uncharacterized protein</fullName>
    </submittedName>
</protein>
<dbReference type="EMBL" id="PVWK01000062">
    <property type="protein sequence ID" value="PSB29440.1"/>
    <property type="molecule type" value="Genomic_DNA"/>
</dbReference>
<organism evidence="1 2">
    <name type="scientific">Stenomitos frigidus ULC18</name>
    <dbReference type="NCBI Taxonomy" id="2107698"/>
    <lineage>
        <taxon>Bacteria</taxon>
        <taxon>Bacillati</taxon>
        <taxon>Cyanobacteriota</taxon>
        <taxon>Cyanophyceae</taxon>
        <taxon>Leptolyngbyales</taxon>
        <taxon>Leptolyngbyaceae</taxon>
        <taxon>Stenomitos</taxon>
    </lineage>
</organism>
<dbReference type="OrthoDB" id="467149at2"/>
<reference evidence="2" key="1">
    <citation type="submission" date="2018-02" db="EMBL/GenBank/DDBJ databases">
        <authorList>
            <person name="Moore K."/>
            <person name="Momper L."/>
        </authorList>
    </citation>
    <scope>NUCLEOTIDE SEQUENCE [LARGE SCALE GENOMIC DNA]</scope>
    <source>
        <strain evidence="2">ULC18</strain>
    </source>
</reference>
<dbReference type="AlphaFoldDB" id="A0A2T1E9N9"/>
<proteinExistence type="predicted"/>
<gene>
    <name evidence="1" type="ORF">C7B82_11515</name>
</gene>
<accession>A0A2T1E9N9</accession>
<dbReference type="Proteomes" id="UP000239576">
    <property type="component" value="Unassembled WGS sequence"/>
</dbReference>
<evidence type="ECO:0000313" key="2">
    <source>
        <dbReference type="Proteomes" id="UP000239576"/>
    </source>
</evidence>
<evidence type="ECO:0000313" key="1">
    <source>
        <dbReference type="EMBL" id="PSB29440.1"/>
    </source>
</evidence>
<keyword evidence="2" id="KW-1185">Reference proteome</keyword>
<reference evidence="1 2" key="2">
    <citation type="submission" date="2018-03" db="EMBL/GenBank/DDBJ databases">
        <title>The ancient ancestry and fast evolution of plastids.</title>
        <authorList>
            <person name="Moore K.R."/>
            <person name="Magnabosco C."/>
            <person name="Momper L."/>
            <person name="Gold D.A."/>
            <person name="Bosak T."/>
            <person name="Fournier G.P."/>
        </authorList>
    </citation>
    <scope>NUCLEOTIDE SEQUENCE [LARGE SCALE GENOMIC DNA]</scope>
    <source>
        <strain evidence="1 2">ULC18</strain>
    </source>
</reference>
<comment type="caution">
    <text evidence="1">The sequence shown here is derived from an EMBL/GenBank/DDBJ whole genome shotgun (WGS) entry which is preliminary data.</text>
</comment>
<name>A0A2T1E9N9_9CYAN</name>